<dbReference type="EMBL" id="JASNQZ010000017">
    <property type="protein sequence ID" value="KAL0945684.1"/>
    <property type="molecule type" value="Genomic_DNA"/>
</dbReference>
<dbReference type="Proteomes" id="UP001556367">
    <property type="component" value="Unassembled WGS sequence"/>
</dbReference>
<name>A0ABR3IQW2_9AGAR</name>
<evidence type="ECO:0000256" key="1">
    <source>
        <dbReference type="SAM" id="MobiDB-lite"/>
    </source>
</evidence>
<protein>
    <submittedName>
        <fullName evidence="2">Uncharacterized protein</fullName>
    </submittedName>
</protein>
<feature type="region of interest" description="Disordered" evidence="1">
    <location>
        <begin position="9"/>
        <end position="29"/>
    </location>
</feature>
<evidence type="ECO:0000313" key="2">
    <source>
        <dbReference type="EMBL" id="KAL0945684.1"/>
    </source>
</evidence>
<gene>
    <name evidence="2" type="ORF">HGRIS_014835</name>
</gene>
<keyword evidence="3" id="KW-1185">Reference proteome</keyword>
<proteinExistence type="predicted"/>
<accession>A0ABR3IQW2</accession>
<sequence>MLPLVDYLGGAESAPVPPSPPNTDWPTGKDDVNILSIEATDVGEPIHNSLSHVEHPSPELGSMIRESSPHLLTRRVGRTTSFIWGWFSVTGSAAIETPPSFEPTSPIEAGDLFVYAHVSPQRPQSEPTTFLYWIWCLSSRWEGIMPGDDWPSDKAGPRGTGRRLELKKDVPEWNLIDSIARRNRARAAKKKAVLPPVLLPH</sequence>
<reference evidence="3" key="1">
    <citation type="submission" date="2024-06" db="EMBL/GenBank/DDBJ databases">
        <title>Multi-omics analyses provide insights into the biosynthesis of the anticancer antibiotic pleurotin in Hohenbuehelia grisea.</title>
        <authorList>
            <person name="Weaver J.A."/>
            <person name="Alberti F."/>
        </authorList>
    </citation>
    <scope>NUCLEOTIDE SEQUENCE [LARGE SCALE GENOMIC DNA]</scope>
    <source>
        <strain evidence="3">T-177</strain>
    </source>
</reference>
<comment type="caution">
    <text evidence="2">The sequence shown here is derived from an EMBL/GenBank/DDBJ whole genome shotgun (WGS) entry which is preliminary data.</text>
</comment>
<organism evidence="2 3">
    <name type="scientific">Hohenbuehelia grisea</name>
    <dbReference type="NCBI Taxonomy" id="104357"/>
    <lineage>
        <taxon>Eukaryota</taxon>
        <taxon>Fungi</taxon>
        <taxon>Dikarya</taxon>
        <taxon>Basidiomycota</taxon>
        <taxon>Agaricomycotina</taxon>
        <taxon>Agaricomycetes</taxon>
        <taxon>Agaricomycetidae</taxon>
        <taxon>Agaricales</taxon>
        <taxon>Pleurotineae</taxon>
        <taxon>Pleurotaceae</taxon>
        <taxon>Hohenbuehelia</taxon>
    </lineage>
</organism>
<evidence type="ECO:0000313" key="3">
    <source>
        <dbReference type="Proteomes" id="UP001556367"/>
    </source>
</evidence>